<dbReference type="Pfam" id="PF00892">
    <property type="entry name" value="EamA"/>
    <property type="match status" value="2"/>
</dbReference>
<dbReference type="AlphaFoldDB" id="A0A1G7S065"/>
<dbReference type="InterPro" id="IPR000620">
    <property type="entry name" value="EamA_dom"/>
</dbReference>
<feature type="domain" description="EamA" evidence="7">
    <location>
        <begin position="143"/>
        <end position="270"/>
    </location>
</feature>
<dbReference type="Proteomes" id="UP000199495">
    <property type="component" value="Unassembled WGS sequence"/>
</dbReference>
<evidence type="ECO:0000256" key="6">
    <source>
        <dbReference type="SAM" id="Phobius"/>
    </source>
</evidence>
<evidence type="ECO:0000256" key="4">
    <source>
        <dbReference type="ARBA" id="ARBA00022989"/>
    </source>
</evidence>
<feature type="transmembrane region" description="Helical" evidence="6">
    <location>
        <begin position="61"/>
        <end position="82"/>
    </location>
</feature>
<evidence type="ECO:0000313" key="8">
    <source>
        <dbReference type="EMBL" id="SDG16334.1"/>
    </source>
</evidence>
<feature type="transmembrane region" description="Helical" evidence="6">
    <location>
        <begin position="140"/>
        <end position="161"/>
    </location>
</feature>
<protein>
    <submittedName>
        <fullName evidence="8">EamA-like transporter family protein</fullName>
    </submittedName>
</protein>
<evidence type="ECO:0000259" key="7">
    <source>
        <dbReference type="Pfam" id="PF00892"/>
    </source>
</evidence>
<name>A0A1G7S065_9HYPH</name>
<dbReference type="GO" id="GO:0016020">
    <property type="term" value="C:membrane"/>
    <property type="evidence" value="ECO:0007669"/>
    <property type="project" value="UniProtKB-SubCell"/>
</dbReference>
<feature type="transmembrane region" description="Helical" evidence="6">
    <location>
        <begin position="173"/>
        <end position="194"/>
    </location>
</feature>
<organism evidence="8 9">
    <name type="scientific">Pelagibacterium luteolum</name>
    <dbReference type="NCBI Taxonomy" id="440168"/>
    <lineage>
        <taxon>Bacteria</taxon>
        <taxon>Pseudomonadati</taxon>
        <taxon>Pseudomonadota</taxon>
        <taxon>Alphaproteobacteria</taxon>
        <taxon>Hyphomicrobiales</taxon>
        <taxon>Devosiaceae</taxon>
        <taxon>Pelagibacterium</taxon>
    </lineage>
</organism>
<feature type="domain" description="EamA" evidence="7">
    <location>
        <begin position="5"/>
        <end position="133"/>
    </location>
</feature>
<dbReference type="PANTHER" id="PTHR22911">
    <property type="entry name" value="ACYL-MALONYL CONDENSING ENZYME-RELATED"/>
    <property type="match status" value="1"/>
</dbReference>
<dbReference type="SUPFAM" id="SSF103481">
    <property type="entry name" value="Multidrug resistance efflux transporter EmrE"/>
    <property type="match status" value="2"/>
</dbReference>
<feature type="transmembrane region" description="Helical" evidence="6">
    <location>
        <begin position="116"/>
        <end position="134"/>
    </location>
</feature>
<feature type="transmembrane region" description="Helical" evidence="6">
    <location>
        <begin position="200"/>
        <end position="218"/>
    </location>
</feature>
<evidence type="ECO:0000256" key="5">
    <source>
        <dbReference type="ARBA" id="ARBA00023136"/>
    </source>
</evidence>
<gene>
    <name evidence="8" type="ORF">SAMN04487974_101226</name>
</gene>
<proteinExistence type="inferred from homology"/>
<keyword evidence="4 6" id="KW-1133">Transmembrane helix</keyword>
<comment type="similarity">
    <text evidence="2">Belongs to the drug/metabolite transporter (DMT) superfamily. 10 TMS drug/metabolite exporter (DME) (TC 2.A.7.3) family.</text>
</comment>
<comment type="subcellular location">
    <subcellularLocation>
        <location evidence="1">Membrane</location>
        <topology evidence="1">Multi-pass membrane protein</topology>
    </subcellularLocation>
</comment>
<dbReference type="InterPro" id="IPR037185">
    <property type="entry name" value="EmrE-like"/>
</dbReference>
<evidence type="ECO:0000256" key="2">
    <source>
        <dbReference type="ARBA" id="ARBA00009853"/>
    </source>
</evidence>
<feature type="transmembrane region" description="Helical" evidence="6">
    <location>
        <begin position="255"/>
        <end position="273"/>
    </location>
</feature>
<keyword evidence="5 6" id="KW-0472">Membrane</keyword>
<evidence type="ECO:0000256" key="1">
    <source>
        <dbReference type="ARBA" id="ARBA00004141"/>
    </source>
</evidence>
<feature type="transmembrane region" description="Helical" evidence="6">
    <location>
        <begin position="88"/>
        <end position="109"/>
    </location>
</feature>
<evidence type="ECO:0000256" key="3">
    <source>
        <dbReference type="ARBA" id="ARBA00022692"/>
    </source>
</evidence>
<feature type="transmembrane region" description="Helical" evidence="6">
    <location>
        <begin position="30"/>
        <end position="49"/>
    </location>
</feature>
<keyword evidence="9" id="KW-1185">Reference proteome</keyword>
<feature type="transmembrane region" description="Helical" evidence="6">
    <location>
        <begin position="230"/>
        <end position="249"/>
    </location>
</feature>
<reference evidence="8 9" key="1">
    <citation type="submission" date="2016-10" db="EMBL/GenBank/DDBJ databases">
        <authorList>
            <person name="de Groot N.N."/>
        </authorList>
    </citation>
    <scope>NUCLEOTIDE SEQUENCE [LARGE SCALE GENOMIC DNA]</scope>
    <source>
        <strain evidence="8 9">CGMCC 1.10267</strain>
    </source>
</reference>
<evidence type="ECO:0000313" key="9">
    <source>
        <dbReference type="Proteomes" id="UP000199495"/>
    </source>
</evidence>
<dbReference type="EMBL" id="FNCS01000001">
    <property type="protein sequence ID" value="SDG16334.1"/>
    <property type="molecule type" value="Genomic_DNA"/>
</dbReference>
<sequence length="291" mass="31116">MLAFLLMGFNASMSALDTVFVRLVSDEIHPLQIAFFRNLFSLIAILFILKKAQRNFDAKGMWPIHTVRAVIKLAALVAYFMAITMLPIALVTAMAFTMPLFVTLGSMVLLREGVGLHRVIAIAAGLVGMLIILQPPGIEFGVGIALALASAIGLAGVALLMKVSSGRDDPLRIVWFNLVITVPIAALIAIPVWVWPSPAALGLMALQGVGGLIAQLCFARAMKLADASLVISVDFIRLPIAAVLGYFLFSESIELTVLAGGTVIFAGVVYSAFWEGRRAKNKIPPDASDIL</sequence>
<dbReference type="STRING" id="440168.SAMN04487974_101226"/>
<keyword evidence="3 6" id="KW-0812">Transmembrane</keyword>
<dbReference type="PANTHER" id="PTHR22911:SF6">
    <property type="entry name" value="SOLUTE CARRIER FAMILY 35 MEMBER G1"/>
    <property type="match status" value="1"/>
</dbReference>
<accession>A0A1G7S065</accession>